<dbReference type="RefSeq" id="WP_204033083.1">
    <property type="nucleotide sequence ID" value="NZ_BOOW01000058.1"/>
</dbReference>
<evidence type="ECO:0000256" key="1">
    <source>
        <dbReference type="SAM" id="SignalP"/>
    </source>
</evidence>
<feature type="chain" id="PRO_5037066265" evidence="1">
    <location>
        <begin position="28"/>
        <end position="383"/>
    </location>
</feature>
<dbReference type="EMBL" id="BOOW01000058">
    <property type="protein sequence ID" value="GII97383.1"/>
    <property type="molecule type" value="Genomic_DNA"/>
</dbReference>
<organism evidence="3 4">
    <name type="scientific">Sinosporangium siamense</name>
    <dbReference type="NCBI Taxonomy" id="1367973"/>
    <lineage>
        <taxon>Bacteria</taxon>
        <taxon>Bacillati</taxon>
        <taxon>Actinomycetota</taxon>
        <taxon>Actinomycetes</taxon>
        <taxon>Streptosporangiales</taxon>
        <taxon>Streptosporangiaceae</taxon>
        <taxon>Sinosporangium</taxon>
    </lineage>
</organism>
<dbReference type="InterPro" id="IPR001466">
    <property type="entry name" value="Beta-lactam-related"/>
</dbReference>
<keyword evidence="3" id="KW-0121">Carboxypeptidase</keyword>
<keyword evidence="3" id="KW-0645">Protease</keyword>
<gene>
    <name evidence="3" type="primary">adP</name>
    <name evidence="3" type="ORF">Ssi02_76140</name>
</gene>
<sequence>MKWKTAGTAGTVLAAAAVLTTAAPAVAAPDTGYGTASLQRDVDALEAVGIVGVQARVSVKGERDLVAVSGRASVRSQRPVPKNGYFRIASTSKTYVAAVVAQLADQGKLSLDDTVEKWLPGVVKGNGNDGSAITVRQILQHTAGLPDGLPYYQTVKEWREHRFDRYTDKQLVERAMKLKPLFKPGEGWMYSNAGYNLAGMLIEKVTGNPWQKEVERRITRPLGLSRTLWGGDWTHMPQPHARAYRQFTDGLEDVTSHGDGDASGALISTTSEVNRFFRALFGGKVLSAEALAEMKKTVPTPIFEKYMPGARYGLGISSRPLPCGGTYWGHGGNDLGYSTKQAVTEDGSRAVTVSMSSQSTDEATARRVQNTVDKLIESALCDK</sequence>
<dbReference type="SUPFAM" id="SSF56601">
    <property type="entry name" value="beta-lactamase/transpeptidase-like"/>
    <property type="match status" value="1"/>
</dbReference>
<dbReference type="PANTHER" id="PTHR46825">
    <property type="entry name" value="D-ALANYL-D-ALANINE-CARBOXYPEPTIDASE/ENDOPEPTIDASE AMPH"/>
    <property type="match status" value="1"/>
</dbReference>
<dbReference type="Pfam" id="PF00144">
    <property type="entry name" value="Beta-lactamase"/>
    <property type="match status" value="1"/>
</dbReference>
<feature type="signal peptide" evidence="1">
    <location>
        <begin position="1"/>
        <end position="27"/>
    </location>
</feature>
<protein>
    <submittedName>
        <fullName evidence="3">D-alanyl-D-alanine carboxypeptidase</fullName>
    </submittedName>
</protein>
<dbReference type="Proteomes" id="UP000606172">
    <property type="component" value="Unassembled WGS sequence"/>
</dbReference>
<name>A0A919VBG5_9ACTN</name>
<accession>A0A919VBG5</accession>
<keyword evidence="4" id="KW-1185">Reference proteome</keyword>
<dbReference type="AlphaFoldDB" id="A0A919VBG5"/>
<dbReference type="InterPro" id="IPR050491">
    <property type="entry name" value="AmpC-like"/>
</dbReference>
<evidence type="ECO:0000259" key="2">
    <source>
        <dbReference type="Pfam" id="PF00144"/>
    </source>
</evidence>
<feature type="domain" description="Beta-lactamase-related" evidence="2">
    <location>
        <begin position="44"/>
        <end position="364"/>
    </location>
</feature>
<keyword evidence="3" id="KW-0378">Hydrolase</keyword>
<evidence type="ECO:0000313" key="4">
    <source>
        <dbReference type="Proteomes" id="UP000606172"/>
    </source>
</evidence>
<reference evidence="3" key="1">
    <citation type="submission" date="2021-01" db="EMBL/GenBank/DDBJ databases">
        <title>Whole genome shotgun sequence of Sinosporangium siamense NBRC 109515.</title>
        <authorList>
            <person name="Komaki H."/>
            <person name="Tamura T."/>
        </authorList>
    </citation>
    <scope>NUCLEOTIDE SEQUENCE</scope>
    <source>
        <strain evidence="3">NBRC 109515</strain>
    </source>
</reference>
<dbReference type="InterPro" id="IPR012338">
    <property type="entry name" value="Beta-lactam/transpept-like"/>
</dbReference>
<comment type="caution">
    <text evidence="3">The sequence shown here is derived from an EMBL/GenBank/DDBJ whole genome shotgun (WGS) entry which is preliminary data.</text>
</comment>
<dbReference type="GO" id="GO:0004180">
    <property type="term" value="F:carboxypeptidase activity"/>
    <property type="evidence" value="ECO:0007669"/>
    <property type="project" value="UniProtKB-KW"/>
</dbReference>
<keyword evidence="1" id="KW-0732">Signal</keyword>
<dbReference type="PANTHER" id="PTHR46825:SF7">
    <property type="entry name" value="D-ALANYL-D-ALANINE CARBOXYPEPTIDASE"/>
    <property type="match status" value="1"/>
</dbReference>
<proteinExistence type="predicted"/>
<evidence type="ECO:0000313" key="3">
    <source>
        <dbReference type="EMBL" id="GII97383.1"/>
    </source>
</evidence>
<dbReference type="Gene3D" id="3.40.710.10">
    <property type="entry name" value="DD-peptidase/beta-lactamase superfamily"/>
    <property type="match status" value="1"/>
</dbReference>